<evidence type="ECO:0000256" key="6">
    <source>
        <dbReference type="ARBA" id="ARBA00022776"/>
    </source>
</evidence>
<dbReference type="EMBL" id="OZ004257">
    <property type="protein sequence ID" value="CAK7906851.1"/>
    <property type="molecule type" value="Genomic_DNA"/>
</dbReference>
<keyword evidence="11" id="KW-0539">Nucleus</keyword>
<evidence type="ECO:0000256" key="10">
    <source>
        <dbReference type="ARBA" id="ARBA00023328"/>
    </source>
</evidence>
<keyword evidence="6 11" id="KW-0498">Mitosis</keyword>
<evidence type="ECO:0000256" key="9">
    <source>
        <dbReference type="ARBA" id="ARBA00023306"/>
    </source>
</evidence>
<evidence type="ECO:0000259" key="13">
    <source>
        <dbReference type="Pfam" id="PF08234"/>
    </source>
</evidence>
<evidence type="ECO:0000256" key="2">
    <source>
        <dbReference type="ARBA" id="ARBA00006379"/>
    </source>
</evidence>
<evidence type="ECO:0000256" key="3">
    <source>
        <dbReference type="ARBA" id="ARBA00011562"/>
    </source>
</evidence>
<evidence type="ECO:0000256" key="8">
    <source>
        <dbReference type="ARBA" id="ARBA00023054"/>
    </source>
</evidence>
<keyword evidence="10 11" id="KW-0137">Centromere</keyword>
<dbReference type="Gene3D" id="3.30.457.50">
    <property type="entry name" value="Chromosome segregation protein Spc25"/>
    <property type="match status" value="1"/>
</dbReference>
<keyword evidence="8 12" id="KW-0175">Coiled coil</keyword>
<feature type="coiled-coil region" evidence="12">
    <location>
        <begin position="45"/>
        <end position="128"/>
    </location>
</feature>
<comment type="similarity">
    <text evidence="2 11">Belongs to the SPC25 family.</text>
</comment>
<dbReference type="PANTHER" id="PTHR14281:SF0">
    <property type="entry name" value="KINETOCHORE PROTEIN SPC25"/>
    <property type="match status" value="1"/>
</dbReference>
<proteinExistence type="inferred from homology"/>
<keyword evidence="9 11" id="KW-0131">Cell cycle</keyword>
<dbReference type="Pfam" id="PF08234">
    <property type="entry name" value="Spindle_Spc25"/>
    <property type="match status" value="1"/>
</dbReference>
<reference evidence="14 15" key="1">
    <citation type="submission" date="2024-01" db="EMBL/GenBank/DDBJ databases">
        <authorList>
            <consortium name="Genoscope - CEA"/>
            <person name="William W."/>
        </authorList>
    </citation>
    <scope>NUCLEOTIDE SEQUENCE [LARGE SCALE GENOMIC DNA]</scope>
    <source>
        <strain evidence="14 15">29B2s-10</strain>
    </source>
</reference>
<keyword evidence="4 11" id="KW-0158">Chromosome</keyword>
<keyword evidence="7 11" id="KW-0995">Kinetochore</keyword>
<dbReference type="PANTHER" id="PTHR14281">
    <property type="entry name" value="KINETOCHORE PROTEIN SPC25-RELATED"/>
    <property type="match status" value="1"/>
</dbReference>
<evidence type="ECO:0000256" key="1">
    <source>
        <dbReference type="ARBA" id="ARBA00002772"/>
    </source>
</evidence>
<evidence type="ECO:0000313" key="15">
    <source>
        <dbReference type="Proteomes" id="UP001497600"/>
    </source>
</evidence>
<evidence type="ECO:0000256" key="4">
    <source>
        <dbReference type="ARBA" id="ARBA00022454"/>
    </source>
</evidence>
<dbReference type="InterPro" id="IPR013255">
    <property type="entry name" value="Spc25_C"/>
</dbReference>
<sequence>MDMSAFAEYNVLQMEMEKFSAHFEEIMAKKRSEIINGKQQHYVTINDLSNRENQLNTEINNLRLKEVKVKETIKQSLENLQIQQLKVDELQSKKVDLVGKKEELQTYIDNLNSQIKLTSDTINKTETDLEEQNLRDYPELMKYESYLGLRIEVIAVDILKFIFTNIDPEDYDREIWCELAVGGDLYKIGKTYPELEESLIKTIENEFNDHREFVKFLKRIRVTLRDS</sequence>
<dbReference type="Proteomes" id="UP001497600">
    <property type="component" value="Chromosome E"/>
</dbReference>
<evidence type="ECO:0000256" key="12">
    <source>
        <dbReference type="SAM" id="Coils"/>
    </source>
</evidence>
<dbReference type="CDD" id="cd23784">
    <property type="entry name" value="RWD_Spc25"/>
    <property type="match status" value="1"/>
</dbReference>
<evidence type="ECO:0000256" key="5">
    <source>
        <dbReference type="ARBA" id="ARBA00022618"/>
    </source>
</evidence>
<dbReference type="InterPro" id="IPR045143">
    <property type="entry name" value="Spc25"/>
</dbReference>
<evidence type="ECO:0000256" key="7">
    <source>
        <dbReference type="ARBA" id="ARBA00022838"/>
    </source>
</evidence>
<keyword evidence="5 11" id="KW-0132">Cell division</keyword>
<keyword evidence="15" id="KW-1185">Reference proteome</keyword>
<feature type="domain" description="Chromosome segregation protein Spc25 C-terminal" evidence="13">
    <location>
        <begin position="156"/>
        <end position="222"/>
    </location>
</feature>
<organism evidence="14 15">
    <name type="scientific">[Candida] anglica</name>
    <dbReference type="NCBI Taxonomy" id="148631"/>
    <lineage>
        <taxon>Eukaryota</taxon>
        <taxon>Fungi</taxon>
        <taxon>Dikarya</taxon>
        <taxon>Ascomycota</taxon>
        <taxon>Saccharomycotina</taxon>
        <taxon>Pichiomycetes</taxon>
        <taxon>Debaryomycetaceae</taxon>
        <taxon>Kurtzmaniella</taxon>
    </lineage>
</organism>
<comment type="subunit">
    <text evidence="3">Component of the NDC80 complex, which consists of NDC80, NUF2, SPC24 and SPC25.</text>
</comment>
<gene>
    <name evidence="14" type="primary">SPC25</name>
    <name evidence="14" type="ORF">CAAN4_E02718</name>
</gene>
<accession>A0ABP0EC33</accession>
<protein>
    <recommendedName>
        <fullName evidence="11">Kinetochore protein SPC25</fullName>
    </recommendedName>
</protein>
<evidence type="ECO:0000256" key="11">
    <source>
        <dbReference type="RuleBase" id="RU367150"/>
    </source>
</evidence>
<evidence type="ECO:0000313" key="14">
    <source>
        <dbReference type="EMBL" id="CAK7906851.1"/>
    </source>
</evidence>
<name>A0ABP0EC33_9ASCO</name>
<comment type="function">
    <text evidence="1 11">Acts as a component of the essential kinetochore-associated NDC80 complex, which is required for chromosome segregation and spindle checkpoint activity.</text>
</comment>
<comment type="subcellular location">
    <subcellularLocation>
        <location evidence="11">Nucleus</location>
    </subcellularLocation>
    <subcellularLocation>
        <location evidence="11">Chromosome</location>
        <location evidence="11">Centromere</location>
        <location evidence="11">Kinetochore</location>
    </subcellularLocation>
</comment>